<evidence type="ECO:0000313" key="9">
    <source>
        <dbReference type="Proteomes" id="UP001642260"/>
    </source>
</evidence>
<accession>A0ABC8JUT1</accession>
<protein>
    <submittedName>
        <fullName evidence="8">Uncharacterized protein</fullName>
    </submittedName>
</protein>
<organism evidence="8 9">
    <name type="scientific">Eruca vesicaria subsp. sativa</name>
    <name type="common">Garden rocket</name>
    <name type="synonym">Eruca sativa</name>
    <dbReference type="NCBI Taxonomy" id="29727"/>
    <lineage>
        <taxon>Eukaryota</taxon>
        <taxon>Viridiplantae</taxon>
        <taxon>Streptophyta</taxon>
        <taxon>Embryophyta</taxon>
        <taxon>Tracheophyta</taxon>
        <taxon>Spermatophyta</taxon>
        <taxon>Magnoliopsida</taxon>
        <taxon>eudicotyledons</taxon>
        <taxon>Gunneridae</taxon>
        <taxon>Pentapetalae</taxon>
        <taxon>rosids</taxon>
        <taxon>malvids</taxon>
        <taxon>Brassicales</taxon>
        <taxon>Brassicaceae</taxon>
        <taxon>Brassiceae</taxon>
        <taxon>Eruca</taxon>
    </lineage>
</organism>
<dbReference type="InterPro" id="IPR012552">
    <property type="entry name" value="DVL"/>
</dbReference>
<evidence type="ECO:0000256" key="1">
    <source>
        <dbReference type="ARBA" id="ARBA00004162"/>
    </source>
</evidence>
<comment type="similarity">
    <text evidence="7">Belongs to the DVL/RTFL small polypeptides family.</text>
</comment>
<comment type="caution">
    <text evidence="8">The sequence shown here is derived from an EMBL/GenBank/DDBJ whole genome shotgun (WGS) entry which is preliminary data.</text>
</comment>
<keyword evidence="6" id="KW-0472">Membrane</keyword>
<dbReference type="GO" id="GO:0048367">
    <property type="term" value="P:shoot system development"/>
    <property type="evidence" value="ECO:0007669"/>
    <property type="project" value="UniProtKB-ARBA"/>
</dbReference>
<evidence type="ECO:0000313" key="8">
    <source>
        <dbReference type="EMBL" id="CAH8342223.1"/>
    </source>
</evidence>
<keyword evidence="4" id="KW-0812">Transmembrane</keyword>
<evidence type="ECO:0000256" key="5">
    <source>
        <dbReference type="ARBA" id="ARBA00022989"/>
    </source>
</evidence>
<dbReference type="PANTHER" id="PTHR33102">
    <property type="entry name" value="DVL19-RELATED-RELATED"/>
    <property type="match status" value="1"/>
</dbReference>
<evidence type="ECO:0000256" key="7">
    <source>
        <dbReference type="ARBA" id="ARBA00024340"/>
    </source>
</evidence>
<dbReference type="Pfam" id="PF08137">
    <property type="entry name" value="DVL"/>
    <property type="match status" value="1"/>
</dbReference>
<dbReference type="Proteomes" id="UP001642260">
    <property type="component" value="Unassembled WGS sequence"/>
</dbReference>
<keyword evidence="5" id="KW-1133">Transmembrane helix</keyword>
<evidence type="ECO:0000256" key="2">
    <source>
        <dbReference type="ARBA" id="ARBA00022473"/>
    </source>
</evidence>
<dbReference type="InterPro" id="IPR051525">
    <property type="entry name" value="DVL_RTFL_regulatory"/>
</dbReference>
<keyword evidence="9" id="KW-1185">Reference proteome</keyword>
<sequence length="53" mass="6199">MAEFQAKKNPNSKTKSNTFTTKCSSLVKQHRAHLYILRRCATMLIRSYIDHDD</sequence>
<keyword evidence="2" id="KW-0217">Developmental protein</keyword>
<dbReference type="GO" id="GO:0005886">
    <property type="term" value="C:plasma membrane"/>
    <property type="evidence" value="ECO:0007669"/>
    <property type="project" value="UniProtKB-SubCell"/>
</dbReference>
<evidence type="ECO:0000256" key="4">
    <source>
        <dbReference type="ARBA" id="ARBA00022692"/>
    </source>
</evidence>
<evidence type="ECO:0000256" key="6">
    <source>
        <dbReference type="ARBA" id="ARBA00023136"/>
    </source>
</evidence>
<name>A0ABC8JUT1_ERUVS</name>
<comment type="subcellular location">
    <subcellularLocation>
        <location evidence="1">Cell membrane</location>
        <topology evidence="1">Single-pass membrane protein</topology>
    </subcellularLocation>
</comment>
<dbReference type="EMBL" id="CAKOAT010147932">
    <property type="protein sequence ID" value="CAH8342223.1"/>
    <property type="molecule type" value="Genomic_DNA"/>
</dbReference>
<keyword evidence="3" id="KW-1003">Cell membrane</keyword>
<gene>
    <name evidence="8" type="ORF">ERUC_LOCUS15816</name>
</gene>
<evidence type="ECO:0000256" key="3">
    <source>
        <dbReference type="ARBA" id="ARBA00022475"/>
    </source>
</evidence>
<reference evidence="8 9" key="1">
    <citation type="submission" date="2022-03" db="EMBL/GenBank/DDBJ databases">
        <authorList>
            <person name="Macdonald S."/>
            <person name="Ahmed S."/>
            <person name="Newling K."/>
        </authorList>
    </citation>
    <scope>NUCLEOTIDE SEQUENCE [LARGE SCALE GENOMIC DNA]</scope>
</reference>
<proteinExistence type="inferred from homology"/>
<dbReference type="AlphaFoldDB" id="A0ABC8JUT1"/>